<dbReference type="PANTHER" id="PTHR41286">
    <property type="entry name" value="HNH NUCLEASE YAJD-RELATED"/>
    <property type="match status" value="1"/>
</dbReference>
<name>A0A420EPV7_9SPHN</name>
<comment type="similarity">
    <text evidence="3">Belongs to the HNH nuclease family.</text>
</comment>
<reference evidence="6 7" key="1">
    <citation type="submission" date="2018-09" db="EMBL/GenBank/DDBJ databases">
        <title>Altererythrobacter spongiae sp. nov., isolated from a marine sponge.</title>
        <authorList>
            <person name="Zhuang L."/>
            <person name="Luo L."/>
        </authorList>
    </citation>
    <scope>NUCLEOTIDE SEQUENCE [LARGE SCALE GENOMIC DNA]</scope>
    <source>
        <strain evidence="6 7">HN-Y73</strain>
    </source>
</reference>
<sequence length="116" mass="13325">MGMKRDTERAGAAVYRSVRWKAIRHAAKRRDGFACVACGARGARLDVDHIKPIRTHPELAFDLGNLQTLCISCHSAKTKREMDRRTENGPERLAWRVFTRELTRNHLKINDIEKEA</sequence>
<evidence type="ECO:0000313" key="7">
    <source>
        <dbReference type="Proteomes" id="UP000284395"/>
    </source>
</evidence>
<dbReference type="EMBL" id="RAPF01000002">
    <property type="protein sequence ID" value="RKF22725.1"/>
    <property type="molecule type" value="Genomic_DNA"/>
</dbReference>
<evidence type="ECO:0000256" key="4">
    <source>
        <dbReference type="ARBA" id="ARBA00040194"/>
    </source>
</evidence>
<keyword evidence="1" id="KW-0540">Nuclease</keyword>
<accession>A0A420EPV7</accession>
<dbReference type="Proteomes" id="UP000284395">
    <property type="component" value="Unassembled WGS sequence"/>
</dbReference>
<dbReference type="GO" id="GO:0008270">
    <property type="term" value="F:zinc ion binding"/>
    <property type="evidence" value="ECO:0007669"/>
    <property type="project" value="InterPro"/>
</dbReference>
<evidence type="ECO:0000256" key="3">
    <source>
        <dbReference type="ARBA" id="ARBA00038412"/>
    </source>
</evidence>
<gene>
    <name evidence="6" type="ORF">D6851_05880</name>
</gene>
<dbReference type="InterPro" id="IPR002711">
    <property type="entry name" value="HNH"/>
</dbReference>
<dbReference type="SMART" id="SM00507">
    <property type="entry name" value="HNHc"/>
    <property type="match status" value="1"/>
</dbReference>
<dbReference type="GO" id="GO:0016787">
    <property type="term" value="F:hydrolase activity"/>
    <property type="evidence" value="ECO:0007669"/>
    <property type="project" value="UniProtKB-KW"/>
</dbReference>
<comment type="caution">
    <text evidence="6">The sequence shown here is derived from an EMBL/GenBank/DDBJ whole genome shotgun (WGS) entry which is preliminary data.</text>
</comment>
<dbReference type="InterPro" id="IPR003615">
    <property type="entry name" value="HNH_nuc"/>
</dbReference>
<evidence type="ECO:0000256" key="2">
    <source>
        <dbReference type="ARBA" id="ARBA00022801"/>
    </source>
</evidence>
<dbReference type="GO" id="GO:0003676">
    <property type="term" value="F:nucleic acid binding"/>
    <property type="evidence" value="ECO:0007669"/>
    <property type="project" value="InterPro"/>
</dbReference>
<keyword evidence="6" id="KW-0255">Endonuclease</keyword>
<dbReference type="OrthoDB" id="7807589at2"/>
<dbReference type="Pfam" id="PF01844">
    <property type="entry name" value="HNH"/>
    <property type="match status" value="1"/>
</dbReference>
<keyword evidence="7" id="KW-1185">Reference proteome</keyword>
<dbReference type="GO" id="GO:0005829">
    <property type="term" value="C:cytosol"/>
    <property type="evidence" value="ECO:0007669"/>
    <property type="project" value="TreeGrafter"/>
</dbReference>
<keyword evidence="2" id="KW-0378">Hydrolase</keyword>
<dbReference type="Gene3D" id="1.10.30.50">
    <property type="match status" value="1"/>
</dbReference>
<feature type="domain" description="HNH nuclease" evidence="5">
    <location>
        <begin position="22"/>
        <end position="75"/>
    </location>
</feature>
<evidence type="ECO:0000259" key="5">
    <source>
        <dbReference type="SMART" id="SM00507"/>
    </source>
</evidence>
<evidence type="ECO:0000313" key="6">
    <source>
        <dbReference type="EMBL" id="RKF22725.1"/>
    </source>
</evidence>
<dbReference type="PANTHER" id="PTHR41286:SF1">
    <property type="entry name" value="HNH NUCLEASE YAJD-RELATED"/>
    <property type="match status" value="1"/>
</dbReference>
<evidence type="ECO:0000256" key="1">
    <source>
        <dbReference type="ARBA" id="ARBA00022722"/>
    </source>
</evidence>
<dbReference type="CDD" id="cd00085">
    <property type="entry name" value="HNHc"/>
    <property type="match status" value="1"/>
</dbReference>
<organism evidence="6 7">
    <name type="scientific">Altericroceibacterium spongiae</name>
    <dbReference type="NCBI Taxonomy" id="2320269"/>
    <lineage>
        <taxon>Bacteria</taxon>
        <taxon>Pseudomonadati</taxon>
        <taxon>Pseudomonadota</taxon>
        <taxon>Alphaproteobacteria</taxon>
        <taxon>Sphingomonadales</taxon>
        <taxon>Erythrobacteraceae</taxon>
        <taxon>Altericroceibacterium</taxon>
    </lineage>
</organism>
<dbReference type="AlphaFoldDB" id="A0A420EPV7"/>
<protein>
    <recommendedName>
        <fullName evidence="4">Putative HNH nuclease YajD</fullName>
    </recommendedName>
</protein>
<proteinExistence type="inferred from homology"/>
<dbReference type="GO" id="GO:0004519">
    <property type="term" value="F:endonuclease activity"/>
    <property type="evidence" value="ECO:0007669"/>
    <property type="project" value="UniProtKB-KW"/>
</dbReference>